<keyword evidence="2" id="KW-0342">GTP-binding</keyword>
<sequence>MKVDATLEDKDFVFIVAGMGGGTGSGTSPIIARIAKEEGAFVVCLVTLPFKVEEKRRIRAKEWLKRLRKEADRVVTFDNETLLEDVPNLPLNKAFSVMTQLMAINIKGTFEMIKDSEHSIAKKREWINQKLKEILKHTKAENKYPLSDSNLSRELKSKIISLIKENCILKEKRENIAKIYDQLFKIIETHCYLTIDIFTANYDPVIENYIKNLSFLTYDIGHDELTKLGCHLYYDGFQNSIWHPEGYDENIARDLDDMIIVRNEKGETLIEEYTENKILPIFRLFKLHGSIDQYYQNGEIIKKDILFPTKTVEGVELKDSMIYPMREKEVYEDPFFELFTRLKNSLLSEKICIVIGYSFGDEHIRNIFFDAMKRNPEIKIFMINPKAKEIRDDLKPIKDKIDPIEGEFGEESIFEELEEKLKELEGI</sequence>
<gene>
    <name evidence="4" type="primary">ftsZ_2</name>
    <name evidence="4" type="ORF">OHJJKADD_00034</name>
</gene>
<dbReference type="InterPro" id="IPR017975">
    <property type="entry name" value="Tubulin_CS"/>
</dbReference>
<reference evidence="4" key="1">
    <citation type="submission" date="2020-06" db="EMBL/GenBank/DDBJ databases">
        <title>Unique genomic features of the anaerobic methanotrophic archaea.</title>
        <authorList>
            <person name="Chadwick G.L."/>
            <person name="Skennerton C.T."/>
            <person name="Laso-Perez R."/>
            <person name="Leu A.O."/>
            <person name="Speth D.R."/>
            <person name="Yu H."/>
            <person name="Morgan-Lang C."/>
            <person name="Hatzenpichler R."/>
            <person name="Goudeau D."/>
            <person name="Malmstrom R."/>
            <person name="Brazelton W.J."/>
            <person name="Woyke T."/>
            <person name="Hallam S.J."/>
            <person name="Tyson G.W."/>
            <person name="Wegener G."/>
            <person name="Boetius A."/>
            <person name="Orphan V."/>
        </authorList>
    </citation>
    <scope>NUCLEOTIDE SEQUENCE</scope>
</reference>
<feature type="domain" description="Tubulin/FtsZ GTPase" evidence="3">
    <location>
        <begin position="1"/>
        <end position="117"/>
    </location>
</feature>
<dbReference type="SUPFAM" id="SSF52490">
    <property type="entry name" value="Tubulin nucleotide-binding domain-like"/>
    <property type="match status" value="1"/>
</dbReference>
<dbReference type="AlphaFoldDB" id="A0A7G9Z877"/>
<evidence type="ECO:0000256" key="1">
    <source>
        <dbReference type="ARBA" id="ARBA00022741"/>
    </source>
</evidence>
<dbReference type="PROSITE" id="PS00227">
    <property type="entry name" value="TUBULIN"/>
    <property type="match status" value="1"/>
</dbReference>
<dbReference type="GO" id="GO:0051301">
    <property type="term" value="P:cell division"/>
    <property type="evidence" value="ECO:0007669"/>
    <property type="project" value="UniProtKB-KW"/>
</dbReference>
<dbReference type="GO" id="GO:0007017">
    <property type="term" value="P:microtubule-based process"/>
    <property type="evidence" value="ECO:0007669"/>
    <property type="project" value="InterPro"/>
</dbReference>
<keyword evidence="4" id="KW-0132">Cell division</keyword>
<dbReference type="Pfam" id="PF13289">
    <property type="entry name" value="SIR2_2"/>
    <property type="match status" value="1"/>
</dbReference>
<dbReference type="PANTHER" id="PTHR30314">
    <property type="entry name" value="CELL DIVISION PROTEIN FTSZ-RELATED"/>
    <property type="match status" value="1"/>
</dbReference>
<dbReference type="Gene3D" id="3.40.50.1440">
    <property type="entry name" value="Tubulin/FtsZ, GTPase domain"/>
    <property type="match status" value="1"/>
</dbReference>
<proteinExistence type="predicted"/>
<dbReference type="InterPro" id="IPR036525">
    <property type="entry name" value="Tubulin/FtsZ_GTPase_sf"/>
</dbReference>
<dbReference type="InterPro" id="IPR003008">
    <property type="entry name" value="Tubulin_FtsZ_GTPase"/>
</dbReference>
<dbReference type="GO" id="GO:0003924">
    <property type="term" value="F:GTPase activity"/>
    <property type="evidence" value="ECO:0007669"/>
    <property type="project" value="InterPro"/>
</dbReference>
<keyword evidence="1" id="KW-0547">Nucleotide-binding</keyword>
<evidence type="ECO:0000259" key="3">
    <source>
        <dbReference type="SMART" id="SM00864"/>
    </source>
</evidence>
<dbReference type="Pfam" id="PF00091">
    <property type="entry name" value="Tubulin"/>
    <property type="match status" value="1"/>
</dbReference>
<dbReference type="PANTHER" id="PTHR30314:SF3">
    <property type="entry name" value="MITOCHONDRIAL DIVISION PROTEIN FSZA"/>
    <property type="match status" value="1"/>
</dbReference>
<name>A0A7G9Z877_9EURY</name>
<keyword evidence="4" id="KW-0131">Cell cycle</keyword>
<dbReference type="SMART" id="SM00864">
    <property type="entry name" value="Tubulin"/>
    <property type="match status" value="1"/>
</dbReference>
<evidence type="ECO:0000313" key="4">
    <source>
        <dbReference type="EMBL" id="QNO56461.1"/>
    </source>
</evidence>
<dbReference type="PRINTS" id="PR00423">
    <property type="entry name" value="CELLDVISFTSZ"/>
</dbReference>
<dbReference type="GO" id="GO:0032153">
    <property type="term" value="C:cell division site"/>
    <property type="evidence" value="ECO:0007669"/>
    <property type="project" value="TreeGrafter"/>
</dbReference>
<dbReference type="GO" id="GO:0005737">
    <property type="term" value="C:cytoplasm"/>
    <property type="evidence" value="ECO:0007669"/>
    <property type="project" value="TreeGrafter"/>
</dbReference>
<dbReference type="InterPro" id="IPR045061">
    <property type="entry name" value="FtsZ/CetZ"/>
</dbReference>
<evidence type="ECO:0000256" key="2">
    <source>
        <dbReference type="ARBA" id="ARBA00023134"/>
    </source>
</evidence>
<dbReference type="GO" id="GO:0005525">
    <property type="term" value="F:GTP binding"/>
    <property type="evidence" value="ECO:0007669"/>
    <property type="project" value="UniProtKB-KW"/>
</dbReference>
<accession>A0A7G9Z877</accession>
<dbReference type="EMBL" id="MT631656">
    <property type="protein sequence ID" value="QNO56461.1"/>
    <property type="molecule type" value="Genomic_DNA"/>
</dbReference>
<protein>
    <submittedName>
        <fullName evidence="4">Cell division protein FtsZ</fullName>
    </submittedName>
</protein>
<dbReference type="GO" id="GO:0005874">
    <property type="term" value="C:microtubule"/>
    <property type="evidence" value="ECO:0007669"/>
    <property type="project" value="InterPro"/>
</dbReference>
<organism evidence="4">
    <name type="scientific">Candidatus Methanophaga sp. ANME-1 ERB7</name>
    <dbReference type="NCBI Taxonomy" id="2759913"/>
    <lineage>
        <taxon>Archaea</taxon>
        <taxon>Methanobacteriati</taxon>
        <taxon>Methanobacteriota</taxon>
        <taxon>Stenosarchaea group</taxon>
        <taxon>Methanomicrobia</taxon>
        <taxon>Candidatus Methanophagales</taxon>
        <taxon>Candidatus Methanophagaceae</taxon>
        <taxon>Candidatus Methanophaga</taxon>
    </lineage>
</organism>